<dbReference type="Gene3D" id="2.40.270.10">
    <property type="entry name" value="DNA-directed RNA polymerase, subunit 2, domain 6"/>
    <property type="match status" value="1"/>
</dbReference>
<dbReference type="AlphaFoldDB" id="A0A9W8AT12"/>
<protein>
    <recommendedName>
        <fullName evidence="14">DNA-directed RNA polymerase subunit beta</fullName>
        <ecNumber evidence="14">2.7.7.6</ecNumber>
    </recommendedName>
</protein>
<keyword evidence="10" id="KW-0539">Nucleus</keyword>
<dbReference type="Pfam" id="PF04563">
    <property type="entry name" value="RNA_pol_Rpb2_1"/>
    <property type="match status" value="1"/>
</dbReference>
<dbReference type="InterPro" id="IPR014724">
    <property type="entry name" value="RNA_pol_RPB2_OB-fold"/>
</dbReference>
<dbReference type="InterPro" id="IPR007642">
    <property type="entry name" value="RNA_pol_Rpb2_2"/>
</dbReference>
<keyword evidence="4 14" id="KW-0808">Transferase</keyword>
<dbReference type="GO" id="GO:0005730">
    <property type="term" value="C:nucleolus"/>
    <property type="evidence" value="ECO:0007669"/>
    <property type="project" value="UniProtKB-SubCell"/>
</dbReference>
<dbReference type="EMBL" id="JANBPY010000157">
    <property type="protein sequence ID" value="KAJ1968613.1"/>
    <property type="molecule type" value="Genomic_DNA"/>
</dbReference>
<dbReference type="EC" id="2.7.7.6" evidence="14"/>
<evidence type="ECO:0000256" key="1">
    <source>
        <dbReference type="ARBA" id="ARBA00004604"/>
    </source>
</evidence>
<dbReference type="InterPro" id="IPR015712">
    <property type="entry name" value="DNA-dir_RNA_pol_su2"/>
</dbReference>
<keyword evidence="9 14" id="KW-0804">Transcription</keyword>
<dbReference type="InterPro" id="IPR007645">
    <property type="entry name" value="RNA_pol_Rpb2_3"/>
</dbReference>
<dbReference type="Pfam" id="PF04560">
    <property type="entry name" value="RNA_pol_Rpb2_7"/>
    <property type="match status" value="1"/>
</dbReference>
<dbReference type="GO" id="GO:0008270">
    <property type="term" value="F:zinc ion binding"/>
    <property type="evidence" value="ECO:0007669"/>
    <property type="project" value="UniProtKB-KW"/>
</dbReference>
<feature type="domain" description="RNA polymerase Rpb2" evidence="16">
    <location>
        <begin position="1075"/>
        <end position="1180"/>
    </location>
</feature>
<dbReference type="Proteomes" id="UP001150925">
    <property type="component" value="Unassembled WGS sequence"/>
</dbReference>
<keyword evidence="8" id="KW-0862">Zinc</keyword>
<evidence type="ECO:0000256" key="3">
    <source>
        <dbReference type="ARBA" id="ARBA00022478"/>
    </source>
</evidence>
<feature type="domain" description="DNA-directed RNA polymerase I subunit RPA2" evidence="20">
    <location>
        <begin position="601"/>
        <end position="658"/>
    </location>
</feature>
<evidence type="ECO:0000256" key="10">
    <source>
        <dbReference type="ARBA" id="ARBA00023242"/>
    </source>
</evidence>
<name>A0A9W8AT12_9FUNG</name>
<feature type="domain" description="RNA polymerase beta subunit protrusion" evidence="18">
    <location>
        <begin position="39"/>
        <end position="444"/>
    </location>
</feature>
<evidence type="ECO:0000259" key="16">
    <source>
        <dbReference type="Pfam" id="PF04560"/>
    </source>
</evidence>
<dbReference type="GO" id="GO:0000428">
    <property type="term" value="C:DNA-directed RNA polymerase complex"/>
    <property type="evidence" value="ECO:0007669"/>
    <property type="project" value="UniProtKB-KW"/>
</dbReference>
<dbReference type="InterPro" id="IPR007644">
    <property type="entry name" value="RNA_pol_bsu_protrusion"/>
</dbReference>
<dbReference type="GO" id="GO:0003899">
    <property type="term" value="F:DNA-directed RNA polymerase activity"/>
    <property type="evidence" value="ECO:0007669"/>
    <property type="project" value="UniProtKB-EC"/>
</dbReference>
<dbReference type="InterPro" id="IPR009674">
    <property type="entry name" value="Rpa2_dom_4"/>
</dbReference>
<evidence type="ECO:0000256" key="2">
    <source>
        <dbReference type="ARBA" id="ARBA00006835"/>
    </source>
</evidence>
<dbReference type="InterPro" id="IPR007120">
    <property type="entry name" value="DNA-dir_RNAP_su2_dom"/>
</dbReference>
<dbReference type="Gene3D" id="3.90.1100.10">
    <property type="match status" value="2"/>
</dbReference>
<evidence type="ECO:0000259" key="15">
    <source>
        <dbReference type="Pfam" id="PF00562"/>
    </source>
</evidence>
<dbReference type="OrthoDB" id="10248617at2759"/>
<feature type="domain" description="RNA polymerase Rpb2" evidence="19">
    <location>
        <begin position="495"/>
        <end position="559"/>
    </location>
</feature>
<evidence type="ECO:0000256" key="7">
    <source>
        <dbReference type="ARBA" id="ARBA00022771"/>
    </source>
</evidence>
<evidence type="ECO:0000259" key="19">
    <source>
        <dbReference type="Pfam" id="PF04565"/>
    </source>
</evidence>
<comment type="caution">
    <text evidence="21">The sequence shown here is derived from an EMBL/GenBank/DDBJ whole genome shotgun (WGS) entry which is preliminary data.</text>
</comment>
<organism evidence="21 22">
    <name type="scientific">Dispira parvispora</name>
    <dbReference type="NCBI Taxonomy" id="1520584"/>
    <lineage>
        <taxon>Eukaryota</taxon>
        <taxon>Fungi</taxon>
        <taxon>Fungi incertae sedis</taxon>
        <taxon>Zoopagomycota</taxon>
        <taxon>Kickxellomycotina</taxon>
        <taxon>Dimargaritomycetes</taxon>
        <taxon>Dimargaritales</taxon>
        <taxon>Dimargaritaceae</taxon>
        <taxon>Dispira</taxon>
    </lineage>
</organism>
<dbReference type="FunFam" id="2.40.270.10:FF:000011">
    <property type="entry name" value="DNA-directed RNA polymerase subunit beta"/>
    <property type="match status" value="1"/>
</dbReference>
<evidence type="ECO:0000259" key="17">
    <source>
        <dbReference type="Pfam" id="PF04561"/>
    </source>
</evidence>
<evidence type="ECO:0000256" key="5">
    <source>
        <dbReference type="ARBA" id="ARBA00022695"/>
    </source>
</evidence>
<dbReference type="CDD" id="cd00653">
    <property type="entry name" value="RNA_pol_B_RPB2"/>
    <property type="match status" value="1"/>
</dbReference>
<dbReference type="PROSITE" id="PS01166">
    <property type="entry name" value="RNA_POL_BETA"/>
    <property type="match status" value="1"/>
</dbReference>
<dbReference type="InterPro" id="IPR007641">
    <property type="entry name" value="RNA_pol_Rpb2_7"/>
</dbReference>
<accession>A0A9W8AT12</accession>
<evidence type="ECO:0000259" key="20">
    <source>
        <dbReference type="Pfam" id="PF06883"/>
    </source>
</evidence>
<evidence type="ECO:0000256" key="13">
    <source>
        <dbReference type="RuleBase" id="RU000434"/>
    </source>
</evidence>
<comment type="similarity">
    <text evidence="2 13">Belongs to the RNA polymerase beta chain family.</text>
</comment>
<dbReference type="Gene3D" id="3.90.1110.10">
    <property type="entry name" value="RNA polymerase Rpb2, domain 2"/>
    <property type="match status" value="1"/>
</dbReference>
<dbReference type="InterPro" id="IPR007121">
    <property type="entry name" value="RNA_pol_bsu_CS"/>
</dbReference>
<feature type="domain" description="DNA-directed RNA polymerase subunit 2 hybrid-binding" evidence="15">
    <location>
        <begin position="709"/>
        <end position="1073"/>
    </location>
</feature>
<dbReference type="Pfam" id="PF00562">
    <property type="entry name" value="RNA_pol_Rpb2_6"/>
    <property type="match status" value="1"/>
</dbReference>
<evidence type="ECO:0000259" key="18">
    <source>
        <dbReference type="Pfam" id="PF04563"/>
    </source>
</evidence>
<keyword evidence="3 14" id="KW-0240">DNA-directed RNA polymerase</keyword>
<evidence type="ECO:0000256" key="9">
    <source>
        <dbReference type="ARBA" id="ARBA00023163"/>
    </source>
</evidence>
<comment type="function">
    <text evidence="11">DNA-dependent RNA polymerase catalyzes the transcription of DNA into RNA using the four ribonucleoside triphosphates as substrates. Second largest core component of RNA polymerase I which synthesizes ribosomal RNA precursors. Proposed to contribute to the polymerase catalytic activity and forms the polymerase active center together with the largest subunit. Pol I is composed of mobile elements and RPA2 is part of the core element with the central large cleft and probably a clamp element that moves to open and close the cleft.</text>
</comment>
<dbReference type="PANTHER" id="PTHR20856">
    <property type="entry name" value="DNA-DIRECTED RNA POLYMERASE I SUBUNIT 2"/>
    <property type="match status" value="1"/>
</dbReference>
<keyword evidence="7" id="KW-0863">Zinc-finger</keyword>
<comment type="catalytic activity">
    <reaction evidence="12">
        <text>RNA(n) + a ribonucleoside 5'-triphosphate = RNA(n+1) + diphosphate</text>
        <dbReference type="Rhea" id="RHEA:21248"/>
        <dbReference type="Rhea" id="RHEA-COMP:14527"/>
        <dbReference type="Rhea" id="RHEA-COMP:17342"/>
        <dbReference type="ChEBI" id="CHEBI:33019"/>
        <dbReference type="ChEBI" id="CHEBI:61557"/>
        <dbReference type="ChEBI" id="CHEBI:140395"/>
        <dbReference type="EC" id="2.7.7.6"/>
    </reaction>
    <physiologicalReaction direction="left-to-right" evidence="12">
        <dbReference type="Rhea" id="RHEA:21249"/>
    </physiologicalReaction>
</comment>
<dbReference type="InterPro" id="IPR037034">
    <property type="entry name" value="RNA_pol_Rpb2_2_sf"/>
</dbReference>
<dbReference type="Gene3D" id="2.40.50.150">
    <property type="match status" value="1"/>
</dbReference>
<sequence>MSTVAQEPVPSVGSFGTLERKRVHENPGNQFQYPALHSLAAPHIDSFNAIFQGTDSSPSWISAALKDIPPKVVHDHLKGAKSAAYIEDSDEEDHGEQTSTNKLGNRIQFWIDSVDLTKPMANLGGDQSHIQRIYPSEARDCSTSYQGKLQAKVCWRVNHGPVLSDVCPMGYLPVMVKSNRCNTEHLSPKEHIRHREESEDFGGYFVINGNEKIVRLLIAQRRNYIMGINRPTFADRGPAYTTYGTSIRCVRPDQSSSTMTLHYLSNGVLTLRFYIDKREYLVPYMIILRALVDTSDRDVFLALARGDVENTFLTERIELLLRSFSPLGLFTQQQCLEYLGVRFHSALSLPEEYTPAQIGKELLRQCISVHVTDNQEKFNVLVAMAQKLYALVAGECSPDNADSAQNQEVLLPGQIYTGLLKENLEGYLDNILFRIRQDVSRGSRLCNFSDPVYVTRMLRRSNPDVGRKLHYFLSTGNLVSRSGLDLLQSGGFVIIAERINFLRYLAHFRCIHRGAFFAEMKTTTVRKLRPESWGFLCPVHTPDGSPCGLLNHLSYTCQVSHRTPDVSKLPGLLVSLGMSQVLHGHVSNPNHITVQLDGRVIGYCSPHLAVDIARKLRHLKVSKQHNLPLDMEIGYVPVSHGGQYPGLYLFTTPCRMVRPVKYLSSKANYDIVGSFEQVYMDIACVDEDVIPNVTTHQEYAPTYIMSVLANMTPFSDFNPSPRNMYQCQMGKQTMGTPAQALKCRSDNKLYVLQTGQTPIVRSRLHNAYAFDEYPNGTNACVAVISYTGYDMEDAMILNKSGHERGFAYGSVYKSELVDLTSQARRGGGPVTLQFGLGEMDEDSPARRTLDVDGLPFVGAHLKAGDAFYAFYDTERKRTVVKSYKGPEEGYVDSVRLLGQDDITRPLQRIKIVVRIPRAPLIGDKFSSRHGQKGVCSQKWPSVDMPFSESGVQPDVIINPHAFPSRMTIGMFVESMAAKAGAMHGNPQDCTPFQFSEDYTASEHFGEQLAKAGFNYYGNEPMYSGITGKEFEADIYFGVVYYQRLRHMVNDKFQVRSTGTINPLTRQPVKGRKRAGGIRFGEMERDSLIAHGTAYLLQDRLLHCSDYCQTHVCKLCGSIVSPVNVPSAFANPGSREFSKYKSVVECKTCATADGITVISLPYVFKYLASELGAMNIRMTLKVD</sequence>
<dbReference type="SUPFAM" id="SSF64484">
    <property type="entry name" value="beta and beta-prime subunits of DNA dependent RNA-polymerase"/>
    <property type="match status" value="1"/>
</dbReference>
<dbReference type="GO" id="GO:0006351">
    <property type="term" value="P:DNA-templated transcription"/>
    <property type="evidence" value="ECO:0007669"/>
    <property type="project" value="InterPro"/>
</dbReference>
<keyword evidence="22" id="KW-1185">Reference proteome</keyword>
<dbReference type="Pfam" id="PF06883">
    <property type="entry name" value="RNA_pol_Rpa2_4"/>
    <property type="match status" value="1"/>
</dbReference>
<dbReference type="GO" id="GO:0003677">
    <property type="term" value="F:DNA binding"/>
    <property type="evidence" value="ECO:0007669"/>
    <property type="project" value="InterPro"/>
</dbReference>
<evidence type="ECO:0000256" key="11">
    <source>
        <dbReference type="ARBA" id="ARBA00025539"/>
    </source>
</evidence>
<dbReference type="GO" id="GO:0032549">
    <property type="term" value="F:ribonucleoside binding"/>
    <property type="evidence" value="ECO:0007669"/>
    <property type="project" value="InterPro"/>
</dbReference>
<evidence type="ECO:0000256" key="12">
    <source>
        <dbReference type="ARBA" id="ARBA00047768"/>
    </source>
</evidence>
<dbReference type="Pfam" id="PF04565">
    <property type="entry name" value="RNA_pol_Rpb2_3"/>
    <property type="match status" value="1"/>
</dbReference>
<evidence type="ECO:0000256" key="6">
    <source>
        <dbReference type="ARBA" id="ARBA00022723"/>
    </source>
</evidence>
<reference evidence="21" key="1">
    <citation type="submission" date="2022-07" db="EMBL/GenBank/DDBJ databases">
        <title>Phylogenomic reconstructions and comparative analyses of Kickxellomycotina fungi.</title>
        <authorList>
            <person name="Reynolds N.K."/>
            <person name="Stajich J.E."/>
            <person name="Barry K."/>
            <person name="Grigoriev I.V."/>
            <person name="Crous P."/>
            <person name="Smith M.E."/>
        </authorList>
    </citation>
    <scope>NUCLEOTIDE SEQUENCE</scope>
    <source>
        <strain evidence="21">RSA 1196</strain>
    </source>
</reference>
<dbReference type="InterPro" id="IPR037033">
    <property type="entry name" value="DNA-dir_RNAP_su2_hyb_sf"/>
</dbReference>
<evidence type="ECO:0000256" key="8">
    <source>
        <dbReference type="ARBA" id="ARBA00022833"/>
    </source>
</evidence>
<evidence type="ECO:0000313" key="21">
    <source>
        <dbReference type="EMBL" id="KAJ1968613.1"/>
    </source>
</evidence>
<dbReference type="Pfam" id="PF04561">
    <property type="entry name" value="RNA_pol_Rpb2_2"/>
    <property type="match status" value="1"/>
</dbReference>
<dbReference type="FunFam" id="3.90.1100.10:FF:000016">
    <property type="entry name" value="DNA-directed RNA polymerase subunit beta"/>
    <property type="match status" value="1"/>
</dbReference>
<keyword evidence="5 14" id="KW-0548">Nucleotidyltransferase</keyword>
<proteinExistence type="inferred from homology"/>
<comment type="subcellular location">
    <subcellularLocation>
        <location evidence="1">Nucleus</location>
        <location evidence="1">Nucleolus</location>
    </subcellularLocation>
</comment>
<dbReference type="Gene3D" id="3.90.1800.10">
    <property type="entry name" value="RNA polymerase alpha subunit dimerisation domain"/>
    <property type="match status" value="1"/>
</dbReference>
<evidence type="ECO:0000313" key="22">
    <source>
        <dbReference type="Proteomes" id="UP001150925"/>
    </source>
</evidence>
<gene>
    <name evidence="21" type="ORF">IWQ62_001141</name>
</gene>
<evidence type="ECO:0000256" key="14">
    <source>
        <dbReference type="RuleBase" id="RU363031"/>
    </source>
</evidence>
<evidence type="ECO:0000256" key="4">
    <source>
        <dbReference type="ARBA" id="ARBA00022679"/>
    </source>
</evidence>
<feature type="domain" description="RNA polymerase Rpb2" evidence="17">
    <location>
        <begin position="244"/>
        <end position="409"/>
    </location>
</feature>
<dbReference type="FunFam" id="3.90.1100.10:FF:000008">
    <property type="entry name" value="DNA-directed RNA polymerase subunit beta"/>
    <property type="match status" value="1"/>
</dbReference>
<dbReference type="FunFam" id="3.90.1070.20:FF:000003">
    <property type="entry name" value="DNA-directed RNA polymerase subunit beta"/>
    <property type="match status" value="1"/>
</dbReference>
<dbReference type="FunFam" id="3.90.1800.10:FF:000004">
    <property type="entry name" value="DNA-directed RNA polymerase subunit beta"/>
    <property type="match status" value="1"/>
</dbReference>
<keyword evidence="6" id="KW-0479">Metal-binding</keyword>
<dbReference type="FunFam" id="3.90.1110.10:FF:000007">
    <property type="entry name" value="DNA-directed RNA polymerase subunit beta"/>
    <property type="match status" value="1"/>
</dbReference>